<evidence type="ECO:0000313" key="2">
    <source>
        <dbReference type="Proteomes" id="UP000176951"/>
    </source>
</evidence>
<dbReference type="Proteomes" id="UP000176951">
    <property type="component" value="Unassembled WGS sequence"/>
</dbReference>
<dbReference type="EMBL" id="MHSW01000025">
    <property type="protein sequence ID" value="OHA51180.1"/>
    <property type="molecule type" value="Genomic_DNA"/>
</dbReference>
<reference evidence="1 2" key="1">
    <citation type="journal article" date="2016" name="Nat. Commun.">
        <title>Thousands of microbial genomes shed light on interconnected biogeochemical processes in an aquifer system.</title>
        <authorList>
            <person name="Anantharaman K."/>
            <person name="Brown C.T."/>
            <person name="Hug L.A."/>
            <person name="Sharon I."/>
            <person name="Castelle C.J."/>
            <person name="Probst A.J."/>
            <person name="Thomas B.C."/>
            <person name="Singh A."/>
            <person name="Wilkins M.J."/>
            <person name="Karaoz U."/>
            <person name="Brodie E.L."/>
            <person name="Williams K.H."/>
            <person name="Hubbard S.S."/>
            <person name="Banfield J.F."/>
        </authorList>
    </citation>
    <scope>NUCLEOTIDE SEQUENCE [LARGE SCALE GENOMIC DNA]</scope>
</reference>
<name>A0A1G2PS52_9BACT</name>
<accession>A0A1G2PS52</accession>
<proteinExistence type="predicted"/>
<dbReference type="AlphaFoldDB" id="A0A1G2PS52"/>
<comment type="caution">
    <text evidence="1">The sequence shown here is derived from an EMBL/GenBank/DDBJ whole genome shotgun (WGS) entry which is preliminary data.</text>
</comment>
<sequence>MSEQRLNFYQLFRINPDSSIEPLRIVRIGGVQFGPGVRFGGGVSFGGIDLSTHIGRDFSVEEKEGITIILGIY</sequence>
<protein>
    <submittedName>
        <fullName evidence="1">Uncharacterized protein</fullName>
    </submittedName>
</protein>
<evidence type="ECO:0000313" key="1">
    <source>
        <dbReference type="EMBL" id="OHA51180.1"/>
    </source>
</evidence>
<gene>
    <name evidence="1" type="ORF">A3A97_02820</name>
</gene>
<organism evidence="1 2">
    <name type="scientific">Candidatus Terrybacteria bacterium RIFCSPLOWO2_01_FULL_40_23</name>
    <dbReference type="NCBI Taxonomy" id="1802366"/>
    <lineage>
        <taxon>Bacteria</taxon>
        <taxon>Candidatus Terryibacteriota</taxon>
    </lineage>
</organism>